<feature type="signal peptide" evidence="1">
    <location>
        <begin position="1"/>
        <end position="24"/>
    </location>
</feature>
<gene>
    <name evidence="3" type="ORF">VPAL9027_02904</name>
</gene>
<evidence type="ECO:0000256" key="1">
    <source>
        <dbReference type="SAM" id="SignalP"/>
    </source>
</evidence>
<dbReference type="InterPro" id="IPR046524">
    <property type="entry name" value="DUF6701"/>
</dbReference>
<feature type="domain" description="DUF6701" evidence="2">
    <location>
        <begin position="653"/>
        <end position="1204"/>
    </location>
</feature>
<accession>A0A1R4B7Q0</accession>
<proteinExistence type="predicted"/>
<protein>
    <recommendedName>
        <fullName evidence="2">DUF6701 domain-containing protein</fullName>
    </recommendedName>
</protein>
<evidence type="ECO:0000259" key="2">
    <source>
        <dbReference type="Pfam" id="PF20419"/>
    </source>
</evidence>
<dbReference type="Proteomes" id="UP000189475">
    <property type="component" value="Unassembled WGS sequence"/>
</dbReference>
<sequence length="1209" mass="131970">MMKPAMVRYTLMVIIFFISLPAQAMSIAECGNLRTDRDFAFSFDVQNGQGSEYAGLFYNLNLFSFDVWSAQPRTQSSALFNDSVYLGLNKNYRVWISYQSLSSNAGIFSYYRYANSKWTLIGQESVYFGLLLLNVNLGYYSSGVNNFACDNNTIFPPNPPVEFEKPLVCDIFPQPAQSWVTNGTRNYNLFTQNFFRANASSVRINGFSERFIKDNRVVTTNAVSEHLKIGFDTINTSAFSSDSRSTNICQGIGCAPEDLTQKRKITPPPLINNTYSASQDVTLVDGRQSFNLLGLIVADDPNSYRRLCSNSTNNTSAMCTYVESSATNRVDVFIQRDLRVLNINAFVDKLLVVHFKDKIKIEHLIFEGNVAAYFDQNSTTNFSTITSGVGALMAFESGAWINISDAALHNIELQMDHPVRFFYIGESSANYQYPVFYGPLAGFKIQSDQNISNGVYKGYLLGNRVELTSSTRVDGAVTALELTMSGSANIQALNGKNQCSVPITNNYTLQMTPAESYSLSCNKQTIQIQVSNEDGTPATNYTGSIIVSPADGLTVAAGSGGSGSNGVFKPNNNGLLELELTAGQTKDIQIAAYLSTQEISKAQRGIYHFVPYTFAVDHQAVIANKPKAINMKVLSCDKGGNAVDIGYKGTPNYTSQWIAPVAGQGSLSMSNLEFTDGQAAANLIMTDSGIQQVTISDDNFNCQQFGDKCPIKGAGKLQGSFEVYSRPWTFAICPVNGANNMDGNISDAASSKFAAAGDNFDVLVKPLRWSSSESVTESILSNSARCALPMTDNFFDANVRLATQVSLVHTVAQPSGGQPGQLTQIITTEQGTESSTTDISLANTQGTPGSGIAFNQLSWSEVGVLRLIAQTKNDGGYVLPEHKIQHGYRNVGRFAPHHFTLVSNGWNYANDHSGFAYMDQPIKYNFLVDARSRQQKVTQNYAAFPAALKSDISVYALHDNASLMNRVSTNPVSWNGDVGQWSDGSLAIANAGFTFAKQNDPIPVETSSAVTIPDGPYREGFGLEVTNIVDDVTFDLGSQVAFSQQPDFRYGRLQLADVGGNSDEQITVPVEAQYWDGQQFVINTDDSGSQFGVENTTESVICVDTPQTFASLNLAPTLQTVGNGIGEGLSAQQSDSENRGQVRFWMRIADNSVQLNVNDVVCGAGTLAQPWLQFNWRGKGDEDPSTLITFGVFRGNDRIIYRGEPRINN</sequence>
<dbReference type="STRING" id="1918946.VPAL9027_02904"/>
<name>A0A1R4B7Q0_9VIBR</name>
<dbReference type="Pfam" id="PF20419">
    <property type="entry name" value="DUF6701"/>
    <property type="match status" value="1"/>
</dbReference>
<evidence type="ECO:0000313" key="3">
    <source>
        <dbReference type="EMBL" id="SJL84901.1"/>
    </source>
</evidence>
<dbReference type="OrthoDB" id="9790247at2"/>
<keyword evidence="1" id="KW-0732">Signal</keyword>
<dbReference type="EMBL" id="FUFT01000008">
    <property type="protein sequence ID" value="SJL84901.1"/>
    <property type="molecule type" value="Genomic_DNA"/>
</dbReference>
<evidence type="ECO:0000313" key="4">
    <source>
        <dbReference type="Proteomes" id="UP000189475"/>
    </source>
</evidence>
<dbReference type="RefSeq" id="WP_077315296.1">
    <property type="nucleotide sequence ID" value="NZ_AP024887.1"/>
</dbReference>
<organism evidence="3 4">
    <name type="scientific">Vibrio palustris</name>
    <dbReference type="NCBI Taxonomy" id="1918946"/>
    <lineage>
        <taxon>Bacteria</taxon>
        <taxon>Pseudomonadati</taxon>
        <taxon>Pseudomonadota</taxon>
        <taxon>Gammaproteobacteria</taxon>
        <taxon>Vibrionales</taxon>
        <taxon>Vibrionaceae</taxon>
        <taxon>Vibrio</taxon>
    </lineage>
</organism>
<reference evidence="3 4" key="1">
    <citation type="submission" date="2017-02" db="EMBL/GenBank/DDBJ databases">
        <authorList>
            <person name="Peterson S.W."/>
        </authorList>
    </citation>
    <scope>NUCLEOTIDE SEQUENCE [LARGE SCALE GENOMIC DNA]</scope>
    <source>
        <strain evidence="3 4">CECT 9027</strain>
    </source>
</reference>
<keyword evidence="4" id="KW-1185">Reference proteome</keyword>
<feature type="chain" id="PRO_5012119455" description="DUF6701 domain-containing protein" evidence="1">
    <location>
        <begin position="25"/>
        <end position="1209"/>
    </location>
</feature>
<dbReference type="AlphaFoldDB" id="A0A1R4B7Q0"/>